<dbReference type="GO" id="GO:0042937">
    <property type="term" value="F:tripeptide transmembrane transporter activity"/>
    <property type="evidence" value="ECO:0007669"/>
    <property type="project" value="UniProtKB-ARBA"/>
</dbReference>
<evidence type="ECO:0000256" key="4">
    <source>
        <dbReference type="ARBA" id="ARBA00022692"/>
    </source>
</evidence>
<dbReference type="PROSITE" id="PS50850">
    <property type="entry name" value="MFS"/>
    <property type="match status" value="1"/>
</dbReference>
<dbReference type="FunFam" id="1.20.1250.20:FF:000017">
    <property type="entry name" value="Dipeptide and tripeptide permease A"/>
    <property type="match status" value="1"/>
</dbReference>
<feature type="transmembrane region" description="Helical" evidence="8">
    <location>
        <begin position="166"/>
        <end position="187"/>
    </location>
</feature>
<evidence type="ECO:0000256" key="8">
    <source>
        <dbReference type="SAM" id="Phobius"/>
    </source>
</evidence>
<feature type="transmembrane region" description="Helical" evidence="8">
    <location>
        <begin position="258"/>
        <end position="277"/>
    </location>
</feature>
<evidence type="ECO:0000256" key="1">
    <source>
        <dbReference type="ARBA" id="ARBA00004651"/>
    </source>
</evidence>
<dbReference type="GO" id="GO:0071916">
    <property type="term" value="F:dipeptide transmembrane transporter activity"/>
    <property type="evidence" value="ECO:0007669"/>
    <property type="project" value="UniProtKB-ARBA"/>
</dbReference>
<dbReference type="PANTHER" id="PTHR23517:SF15">
    <property type="entry name" value="PROTON-DEPENDENT OLIGOPEPTIDE FAMILY TRANSPORT PROTEIN"/>
    <property type="match status" value="1"/>
</dbReference>
<feature type="transmembrane region" description="Helical" evidence="8">
    <location>
        <begin position="75"/>
        <end position="93"/>
    </location>
</feature>
<dbReference type="PROSITE" id="PS01022">
    <property type="entry name" value="PTR2_1"/>
    <property type="match status" value="1"/>
</dbReference>
<dbReference type="InterPro" id="IPR020846">
    <property type="entry name" value="MFS_dom"/>
</dbReference>
<comment type="subcellular location">
    <subcellularLocation>
        <location evidence="1">Cell membrane</location>
        <topology evidence="1">Multi-pass membrane protein</topology>
    </subcellularLocation>
</comment>
<dbReference type="EMBL" id="CP000733">
    <property type="protein sequence ID" value="ABS76610.2"/>
    <property type="molecule type" value="Genomic_DNA"/>
</dbReference>
<feature type="transmembrane region" description="Helical" evidence="8">
    <location>
        <begin position="37"/>
        <end position="63"/>
    </location>
</feature>
<evidence type="ECO:0000256" key="3">
    <source>
        <dbReference type="ARBA" id="ARBA00022475"/>
    </source>
</evidence>
<feature type="transmembrane region" description="Helical" evidence="8">
    <location>
        <begin position="370"/>
        <end position="390"/>
    </location>
</feature>
<dbReference type="InterPro" id="IPR036259">
    <property type="entry name" value="MFS_trans_sf"/>
</dbReference>
<dbReference type="PANTHER" id="PTHR23517">
    <property type="entry name" value="RESISTANCE PROTEIN MDTM, PUTATIVE-RELATED-RELATED"/>
    <property type="match status" value="1"/>
</dbReference>
<dbReference type="GO" id="GO:0005886">
    <property type="term" value="C:plasma membrane"/>
    <property type="evidence" value="ECO:0007669"/>
    <property type="project" value="UniProtKB-SubCell"/>
</dbReference>
<dbReference type="NCBIfam" id="TIGR00924">
    <property type="entry name" value="yjdL_sub1_fam"/>
    <property type="match status" value="1"/>
</dbReference>
<protein>
    <submittedName>
        <fullName evidence="10">Di-/tripeptide transporter</fullName>
    </submittedName>
</protein>
<dbReference type="CDD" id="cd17346">
    <property type="entry name" value="MFS_DtpA_like"/>
    <property type="match status" value="1"/>
</dbReference>
<dbReference type="InterPro" id="IPR005279">
    <property type="entry name" value="Dipep/tripep_permease"/>
</dbReference>
<keyword evidence="5" id="KW-0653">Protein transport</keyword>
<gene>
    <name evidence="10" type="primary">tppB</name>
    <name evidence="10" type="ordered locus">CBUD_1525</name>
</gene>
<keyword evidence="7 8" id="KW-0472">Membrane</keyword>
<reference evidence="10 11" key="1">
    <citation type="journal article" date="2009" name="Infect. Immun.">
        <title>Comparative genomics reveal extensive transposon-mediated genomic plasticity and diversity among potential effector proteins within the genus Coxiella.</title>
        <authorList>
            <person name="Beare P.A."/>
            <person name="Unsworth N."/>
            <person name="Andoh M."/>
            <person name="Voth D.E."/>
            <person name="Omsland A."/>
            <person name="Gilk S.D."/>
            <person name="Williams K.P."/>
            <person name="Sobral B.W."/>
            <person name="Kupko J.J.III."/>
            <person name="Porcella S.F."/>
            <person name="Samuel J.E."/>
            <person name="Heinzen R.A."/>
        </authorList>
    </citation>
    <scope>NUCLEOTIDE SEQUENCE [LARGE SCALE GENOMIC DNA]</scope>
    <source>
        <strain evidence="10 11">Dugway 5J108-111</strain>
    </source>
</reference>
<dbReference type="Pfam" id="PF00854">
    <property type="entry name" value="PTR2"/>
    <property type="match status" value="1"/>
</dbReference>
<dbReference type="SUPFAM" id="SSF103473">
    <property type="entry name" value="MFS general substrate transporter"/>
    <property type="match status" value="2"/>
</dbReference>
<dbReference type="GO" id="GO:0035443">
    <property type="term" value="P:tripeptide transmembrane transport"/>
    <property type="evidence" value="ECO:0007669"/>
    <property type="project" value="UniProtKB-ARBA"/>
</dbReference>
<name>A9KCS3_COXBN</name>
<feature type="transmembrane region" description="Helical" evidence="8">
    <location>
        <begin position="477"/>
        <end position="499"/>
    </location>
</feature>
<keyword evidence="4 8" id="KW-0812">Transmembrane</keyword>
<dbReference type="KEGG" id="cbd:CBUD_1525"/>
<evidence type="ECO:0000256" key="7">
    <source>
        <dbReference type="ARBA" id="ARBA00023136"/>
    </source>
</evidence>
<feature type="transmembrane region" description="Helical" evidence="8">
    <location>
        <begin position="105"/>
        <end position="121"/>
    </location>
</feature>
<proteinExistence type="predicted"/>
<evidence type="ECO:0000256" key="2">
    <source>
        <dbReference type="ARBA" id="ARBA00022448"/>
    </source>
</evidence>
<accession>A9KCS3</accession>
<evidence type="ECO:0000256" key="5">
    <source>
        <dbReference type="ARBA" id="ARBA00022856"/>
    </source>
</evidence>
<feature type="transmembrane region" description="Helical" evidence="8">
    <location>
        <begin position="402"/>
        <end position="424"/>
    </location>
</feature>
<keyword evidence="3" id="KW-1003">Cell membrane</keyword>
<dbReference type="Proteomes" id="UP000008555">
    <property type="component" value="Chromosome"/>
</dbReference>
<evidence type="ECO:0000313" key="10">
    <source>
        <dbReference type="EMBL" id="ABS76610.2"/>
    </source>
</evidence>
<dbReference type="AlphaFoldDB" id="A9KCS3"/>
<feature type="transmembrane region" description="Helical" evidence="8">
    <location>
        <begin position="436"/>
        <end position="457"/>
    </location>
</feature>
<dbReference type="InterPro" id="IPR050171">
    <property type="entry name" value="MFS_Transporters"/>
</dbReference>
<dbReference type="InterPro" id="IPR018456">
    <property type="entry name" value="PTR2_symporter_CS"/>
</dbReference>
<dbReference type="Gene3D" id="1.20.1250.20">
    <property type="entry name" value="MFS general substrate transporter like domains"/>
    <property type="match status" value="1"/>
</dbReference>
<feature type="transmembrane region" description="Helical" evidence="8">
    <location>
        <begin position="341"/>
        <end position="358"/>
    </location>
</feature>
<dbReference type="InterPro" id="IPR000109">
    <property type="entry name" value="POT_fam"/>
</dbReference>
<keyword evidence="2" id="KW-0813">Transport</keyword>
<keyword evidence="5" id="KW-0571">Peptide transport</keyword>
<evidence type="ECO:0000259" key="9">
    <source>
        <dbReference type="PROSITE" id="PS50850"/>
    </source>
</evidence>
<feature type="transmembrane region" description="Helical" evidence="8">
    <location>
        <begin position="289"/>
        <end position="309"/>
    </location>
</feature>
<sequence length="528" mass="58633">MISENIWANIYLIFSGILRRGKAFMSVRSLTGQPKPFYLIFFIEIWERFGYYGVQALLVLYMVERLGYQDSHADFLFAAFSALVFLLPCLGGYVGDKLLGTKRTILLGAIVLALGYLLLSLPAISNAYLALPLAFIAVGNGLFKANPSSLLSKVYEKTQHNLDSGFTLYYMAVNIGAAVSMNLTPILSKFFGWHVAFSVCCAGLVIAIFNFFAMRGSIADYGSKPDQSPLRLHYLMYVLLGTAGLIVGGYFLLIHFQIMYWLLSIGTVALLLTYFVLTGKAKPEERKGMFLFIILFSQAVVFFVLYFQMPTSLSLFALRNVHHSILGIPIEPAQFQMLNPLWVMIMSPVMAVIYQRLHKRGRDLSMPAKFSLGTFLAGLAFLSLPFGALFNHHGVISGMWLVLSYWLQSTGELLVSALGLSLAARYVPQRFMGFTMGLWFLCTSIASIIAGKVASIASIPKNISKDALMSLPIYDHLFMKIGLITVAISLVMFTLVPLLKKLAANDKQFVDKQDVAELLSDDQLVELS</sequence>
<feature type="transmembrane region" description="Helical" evidence="8">
    <location>
        <begin position="193"/>
        <end position="213"/>
    </location>
</feature>
<evidence type="ECO:0000313" key="11">
    <source>
        <dbReference type="Proteomes" id="UP000008555"/>
    </source>
</evidence>
<evidence type="ECO:0000256" key="6">
    <source>
        <dbReference type="ARBA" id="ARBA00022989"/>
    </source>
</evidence>
<keyword evidence="6 8" id="KW-1133">Transmembrane helix</keyword>
<feature type="transmembrane region" description="Helical" evidence="8">
    <location>
        <begin position="127"/>
        <end position="145"/>
    </location>
</feature>
<organism evidence="10 11">
    <name type="scientific">Coxiella burnetii (strain Dugway 5J108-111)</name>
    <dbReference type="NCBI Taxonomy" id="434922"/>
    <lineage>
        <taxon>Bacteria</taxon>
        <taxon>Pseudomonadati</taxon>
        <taxon>Pseudomonadota</taxon>
        <taxon>Gammaproteobacteria</taxon>
        <taxon>Legionellales</taxon>
        <taxon>Coxiellaceae</taxon>
        <taxon>Coxiella</taxon>
    </lineage>
</organism>
<feature type="domain" description="Major facilitator superfamily (MFS) profile" evidence="9">
    <location>
        <begin position="36"/>
        <end position="500"/>
    </location>
</feature>
<dbReference type="HOGENOM" id="CLU_004790_0_0_6"/>
<dbReference type="GO" id="GO:0015333">
    <property type="term" value="F:peptide:proton symporter activity"/>
    <property type="evidence" value="ECO:0007669"/>
    <property type="project" value="UniProtKB-ARBA"/>
</dbReference>
<feature type="transmembrane region" description="Helical" evidence="8">
    <location>
        <begin position="234"/>
        <end position="252"/>
    </location>
</feature>